<evidence type="ECO:0000256" key="3">
    <source>
        <dbReference type="ARBA" id="ARBA00022490"/>
    </source>
</evidence>
<dbReference type="CDD" id="cd02537">
    <property type="entry name" value="GT8_Glycogenin"/>
    <property type="match status" value="1"/>
</dbReference>
<name>A0A099NX49_PICKU</name>
<evidence type="ECO:0000256" key="9">
    <source>
        <dbReference type="ARBA" id="ARBA00038162"/>
    </source>
</evidence>
<dbReference type="SUPFAM" id="SSF53448">
    <property type="entry name" value="Nucleotide-diphospho-sugar transferases"/>
    <property type="match status" value="1"/>
</dbReference>
<evidence type="ECO:0000313" key="15">
    <source>
        <dbReference type="EMBL" id="KGK36517.1"/>
    </source>
</evidence>
<dbReference type="Proteomes" id="UP000029867">
    <property type="component" value="Unassembled WGS sequence"/>
</dbReference>
<comment type="catalytic activity">
    <reaction evidence="12">
        <text>L-tyrosyl-[glycogenin] + UDP-alpha-D-glucose = alpha-D-glucosyl-L-tyrosyl-[glycogenin] + UDP + H(+)</text>
        <dbReference type="Rhea" id="RHEA:23360"/>
        <dbReference type="Rhea" id="RHEA-COMP:14604"/>
        <dbReference type="Rhea" id="RHEA-COMP:14605"/>
        <dbReference type="ChEBI" id="CHEBI:15378"/>
        <dbReference type="ChEBI" id="CHEBI:46858"/>
        <dbReference type="ChEBI" id="CHEBI:58223"/>
        <dbReference type="ChEBI" id="CHEBI:58885"/>
        <dbReference type="ChEBI" id="CHEBI:140573"/>
        <dbReference type="EC" id="2.4.1.186"/>
    </reaction>
</comment>
<keyword evidence="4" id="KW-0808">Transferase</keyword>
<dbReference type="InterPro" id="IPR050587">
    <property type="entry name" value="GNT1/Glycosyltrans_8"/>
</dbReference>
<keyword evidence="8" id="KW-0464">Manganese</keyword>
<evidence type="ECO:0000256" key="2">
    <source>
        <dbReference type="ARBA" id="ARBA00004496"/>
    </source>
</evidence>
<dbReference type="GO" id="GO:0005737">
    <property type="term" value="C:cytoplasm"/>
    <property type="evidence" value="ECO:0007669"/>
    <property type="project" value="UniProtKB-SubCell"/>
</dbReference>
<evidence type="ECO:0000313" key="16">
    <source>
        <dbReference type="EMBL" id="OUT24415.1"/>
    </source>
</evidence>
<evidence type="ECO:0000256" key="14">
    <source>
        <dbReference type="SAM" id="Coils"/>
    </source>
</evidence>
<comment type="caution">
    <text evidence="15">The sequence shown here is derived from an EMBL/GenBank/DDBJ whole genome shotgun (WGS) entry which is preliminary data.</text>
</comment>
<evidence type="ECO:0000256" key="13">
    <source>
        <dbReference type="ARBA" id="ARBA00057883"/>
    </source>
</evidence>
<reference evidence="16 18" key="3">
    <citation type="submission" date="2017-05" db="EMBL/GenBank/DDBJ databases">
        <title>The Genome Sequence of Candida krusei Ckrusei653.</title>
        <authorList>
            <person name="Cuomo C."/>
            <person name="Forche A."/>
            <person name="Young S."/>
            <person name="Abouelleil A."/>
            <person name="Cao P."/>
            <person name="Chapman S."/>
            <person name="Cusick C."/>
            <person name="Shea T."/>
            <person name="Nusbaum C."/>
            <person name="Birren B."/>
        </authorList>
    </citation>
    <scope>NUCLEOTIDE SEQUENCE [LARGE SCALE GENOMIC DNA]</scope>
    <source>
        <strain evidence="16 18">Ckrusei653</strain>
    </source>
</reference>
<evidence type="ECO:0000256" key="6">
    <source>
        <dbReference type="ARBA" id="ARBA00023056"/>
    </source>
</evidence>
<evidence type="ECO:0000313" key="18">
    <source>
        <dbReference type="Proteomes" id="UP000195871"/>
    </source>
</evidence>
<keyword evidence="5" id="KW-0479">Metal-binding</keyword>
<dbReference type="InterPro" id="IPR029044">
    <property type="entry name" value="Nucleotide-diphossugar_trans"/>
</dbReference>
<dbReference type="Gene3D" id="3.90.550.10">
    <property type="entry name" value="Spore Coat Polysaccharide Biosynthesis Protein SpsA, Chain A"/>
    <property type="match status" value="1"/>
</dbReference>
<dbReference type="EC" id="2.4.1.186" evidence="10"/>
<reference evidence="17" key="1">
    <citation type="journal article" date="2014" name="Microb. Cell Fact.">
        <title>Exploiting Issatchenkia orientalis SD108 for succinic acid production.</title>
        <authorList>
            <person name="Xiao H."/>
            <person name="Shao Z."/>
            <person name="Jiang Y."/>
            <person name="Dole S."/>
            <person name="Zhao H."/>
        </authorList>
    </citation>
    <scope>NUCLEOTIDE SEQUENCE [LARGE SCALE GENOMIC DNA]</scope>
    <source>
        <strain evidence="17">SD108</strain>
    </source>
</reference>
<dbReference type="GO" id="GO:0046872">
    <property type="term" value="F:metal ion binding"/>
    <property type="evidence" value="ECO:0007669"/>
    <property type="project" value="UniProtKB-KW"/>
</dbReference>
<dbReference type="EMBL" id="NHMM01000001">
    <property type="protein sequence ID" value="OUT24415.1"/>
    <property type="molecule type" value="Genomic_DNA"/>
</dbReference>
<dbReference type="InterPro" id="IPR002495">
    <property type="entry name" value="Glyco_trans_8"/>
</dbReference>
<dbReference type="AlphaFoldDB" id="A0A099NX49"/>
<evidence type="ECO:0000256" key="12">
    <source>
        <dbReference type="ARBA" id="ARBA00052293"/>
    </source>
</evidence>
<gene>
    <name evidence="16" type="ORF">CAS74_000803</name>
    <name evidence="15" type="ORF">JL09_g4329</name>
</gene>
<evidence type="ECO:0000256" key="4">
    <source>
        <dbReference type="ARBA" id="ARBA00022679"/>
    </source>
</evidence>
<evidence type="ECO:0000256" key="5">
    <source>
        <dbReference type="ARBA" id="ARBA00022723"/>
    </source>
</evidence>
<evidence type="ECO:0000256" key="1">
    <source>
        <dbReference type="ARBA" id="ARBA00001936"/>
    </source>
</evidence>
<reference evidence="15" key="2">
    <citation type="submission" date="2014-08" db="EMBL/GenBank/DDBJ databases">
        <title>Exploiting Issatchenkia orientalis SD108 for Succinic Acid Production.</title>
        <authorList>
            <person name="Xiao H."/>
            <person name="Shao Z."/>
            <person name="Jiang Y."/>
            <person name="Dole S."/>
            <person name="Zhao H."/>
        </authorList>
    </citation>
    <scope>NUCLEOTIDE SEQUENCE [LARGE SCALE GENOMIC DNA]</scope>
    <source>
        <strain evidence="15">SD108</strain>
    </source>
</reference>
<proteinExistence type="inferred from homology"/>
<comment type="catalytic activity">
    <reaction evidence="11">
        <text>[1,4-alpha-D-glucosyl](n)-L-tyrosyl-[glycogenin] + UDP-alpha-D-glucose = [1,4-alpha-D-glucosyl](n+1)-L-tyrosyl-[glycogenin] + UDP + H(+)</text>
        <dbReference type="Rhea" id="RHEA:56560"/>
        <dbReference type="Rhea" id="RHEA-COMP:14606"/>
        <dbReference type="Rhea" id="RHEA-COMP:14607"/>
        <dbReference type="ChEBI" id="CHEBI:15378"/>
        <dbReference type="ChEBI" id="CHEBI:58223"/>
        <dbReference type="ChEBI" id="CHEBI:58885"/>
        <dbReference type="ChEBI" id="CHEBI:140574"/>
        <dbReference type="EC" id="2.4.1.186"/>
    </reaction>
</comment>
<dbReference type="FunFam" id="3.90.550.10:FF:000092">
    <property type="entry name" value="Glycogenin 2"/>
    <property type="match status" value="1"/>
</dbReference>
<feature type="coiled-coil region" evidence="14">
    <location>
        <begin position="486"/>
        <end position="515"/>
    </location>
</feature>
<dbReference type="VEuPathDB" id="FungiDB:C5L36_0C07840"/>
<evidence type="ECO:0000256" key="11">
    <source>
        <dbReference type="ARBA" id="ARBA00050886"/>
    </source>
</evidence>
<organism evidence="15 17">
    <name type="scientific">Pichia kudriavzevii</name>
    <name type="common">Yeast</name>
    <name type="synonym">Issatchenkia orientalis</name>
    <dbReference type="NCBI Taxonomy" id="4909"/>
    <lineage>
        <taxon>Eukaryota</taxon>
        <taxon>Fungi</taxon>
        <taxon>Dikarya</taxon>
        <taxon>Ascomycota</taxon>
        <taxon>Saccharomycotina</taxon>
        <taxon>Pichiomycetes</taxon>
        <taxon>Pichiales</taxon>
        <taxon>Pichiaceae</taxon>
        <taxon>Pichia</taxon>
    </lineage>
</organism>
<evidence type="ECO:0000256" key="7">
    <source>
        <dbReference type="ARBA" id="ARBA00023180"/>
    </source>
</evidence>
<comment type="similarity">
    <text evidence="9">Belongs to the glycosyltransferase 8 family. Glycogenin subfamily.</text>
</comment>
<evidence type="ECO:0000256" key="8">
    <source>
        <dbReference type="ARBA" id="ARBA00023211"/>
    </source>
</evidence>
<dbReference type="Pfam" id="PF01501">
    <property type="entry name" value="Glyco_transf_8"/>
    <property type="match status" value="1"/>
</dbReference>
<dbReference type="HOGENOM" id="CLU_017171_4_2_1"/>
<dbReference type="EMBL" id="JQFK01000065">
    <property type="protein sequence ID" value="KGK36517.1"/>
    <property type="molecule type" value="Genomic_DNA"/>
</dbReference>
<keyword evidence="7" id="KW-0325">Glycoprotein</keyword>
<accession>A0A099NX49</accession>
<comment type="function">
    <text evidence="13">Self-glucosylating initiator of glycogen synthesis. It catalyzes the formation of a short alpha (1,4)-glucosyl chain covalently attached via a glucose 1-O-tyrosyl linkage to internal tyrosine residues and these chains act as primers for the elongation reaction catalyzed by glycogen synthase.</text>
</comment>
<evidence type="ECO:0000313" key="17">
    <source>
        <dbReference type="Proteomes" id="UP000029867"/>
    </source>
</evidence>
<keyword evidence="3" id="KW-0963">Cytoplasm</keyword>
<dbReference type="GO" id="GO:0008466">
    <property type="term" value="F:glycogenin glucosyltransferase activity"/>
    <property type="evidence" value="ECO:0007669"/>
    <property type="project" value="UniProtKB-EC"/>
</dbReference>
<comment type="subcellular location">
    <subcellularLocation>
        <location evidence="2">Cytoplasm</location>
    </subcellularLocation>
</comment>
<comment type="cofactor">
    <cofactor evidence="1">
        <name>Mn(2+)</name>
        <dbReference type="ChEBI" id="CHEBI:29035"/>
    </cofactor>
</comment>
<dbReference type="PANTHER" id="PTHR11183">
    <property type="entry name" value="GLYCOGENIN SUBFAMILY MEMBER"/>
    <property type="match status" value="1"/>
</dbReference>
<dbReference type="GO" id="GO:0005978">
    <property type="term" value="P:glycogen biosynthetic process"/>
    <property type="evidence" value="ECO:0007669"/>
    <property type="project" value="UniProtKB-KW"/>
</dbReference>
<protein>
    <recommendedName>
        <fullName evidence="10">glycogenin glucosyltransferase</fullName>
        <ecNumber evidence="10">2.4.1.186</ecNumber>
    </recommendedName>
</protein>
<dbReference type="eggNOG" id="KOG1950">
    <property type="taxonomic scope" value="Eukaryota"/>
</dbReference>
<dbReference type="Proteomes" id="UP000195871">
    <property type="component" value="Unassembled WGS sequence"/>
</dbReference>
<keyword evidence="14" id="KW-0175">Coiled coil</keyword>
<keyword evidence="6" id="KW-0320">Glycogen biosynthesis</keyword>
<evidence type="ECO:0000256" key="10">
    <source>
        <dbReference type="ARBA" id="ARBA00038934"/>
    </source>
</evidence>
<sequence>MVFAYVTLLLNSGYLPGTLTLAKSLQDTKSEIPLVLLFSKNNINTSVFELIVNCGFFHRLINVDEYLIKSNNEFQLVDLLKRKDLMYTLTKLNIWRLVDYDKVVYLDSDILVQQNIDNLFDYVPEMSEYQILAASDSGWPDIFNSGLFVIKPSVDVFNQLMQFYNSHDSFDGADQGLLNEFFNLQSDKTAGLWCRLPFTYNCTLNSNYEYLPAMIRFKDDIKVFHFIGMNKPWKNHNLCFDPVYARIFNNETTNLYQLWWDKFNSINLDNVDNVEILEIAGQLQTRLDIDTLTISTPTSDEPTQTADEPVNHHFEEKAVNHRHNEINNPFLSPQTEQIENLHFPTFYYKKPSTEPIKDESGKGEAWKMCESKVEWSDEKGNDPEDGRTTVLESPATLVQEEPLSQVDRYIQSHPIFPWEEKHFPVTRTFSSATKFEPPKYNISIAEDNSDPSEEEEYDECIDGRLLGFDNGDRFEEYINKVNLKTIEKVQESEKELEIENEMENEIEEVVDVNEEGLELSKEDARVIEDLENEENNIIGQT</sequence>